<evidence type="ECO:0000313" key="1">
    <source>
        <dbReference type="EMBL" id="RNA01079.1"/>
    </source>
</evidence>
<dbReference type="PANTHER" id="PTHR16049:SF8">
    <property type="entry name" value="IQ DOMAIN-CONTAINING PROTEIN C"/>
    <property type="match status" value="1"/>
</dbReference>
<proteinExistence type="predicted"/>
<dbReference type="EMBL" id="REGN01009484">
    <property type="protein sequence ID" value="RNA01079.1"/>
    <property type="molecule type" value="Genomic_DNA"/>
</dbReference>
<organism evidence="1 2">
    <name type="scientific">Brachionus plicatilis</name>
    <name type="common">Marine rotifer</name>
    <name type="synonym">Brachionus muelleri</name>
    <dbReference type="NCBI Taxonomy" id="10195"/>
    <lineage>
        <taxon>Eukaryota</taxon>
        <taxon>Metazoa</taxon>
        <taxon>Spiralia</taxon>
        <taxon>Gnathifera</taxon>
        <taxon>Rotifera</taxon>
        <taxon>Eurotatoria</taxon>
        <taxon>Monogononta</taxon>
        <taxon>Pseudotrocha</taxon>
        <taxon>Ploima</taxon>
        <taxon>Brachionidae</taxon>
        <taxon>Brachionus</taxon>
    </lineage>
</organism>
<dbReference type="PANTHER" id="PTHR16049">
    <property type="entry name" value="IQ DOMAIN-CONTAINING PROTEIN C"/>
    <property type="match status" value="1"/>
</dbReference>
<dbReference type="InterPro" id="IPR042506">
    <property type="entry name" value="IQCC"/>
</dbReference>
<gene>
    <name evidence="1" type="ORF">BpHYR1_051588</name>
</gene>
<protein>
    <submittedName>
        <fullName evidence="1">Uncharacterized protein</fullName>
    </submittedName>
</protein>
<comment type="caution">
    <text evidence="1">The sequence shown here is derived from an EMBL/GenBank/DDBJ whole genome shotgun (WGS) entry which is preliminary data.</text>
</comment>
<evidence type="ECO:0000313" key="2">
    <source>
        <dbReference type="Proteomes" id="UP000276133"/>
    </source>
</evidence>
<name>A0A3M7PQ97_BRAPC</name>
<sequence>MDLDDELSMKKLKKIQSHIRKVHVQNEILSVRKIYENIFKEIEGTDSDYRIIWPSENVPICYPKFVSKKESQLLSKPRASVKIEDNQICMKSFQTIDDFEKINFLELENLKKMSKSDLISVRENVSLEMLWIQQAIQIPEIKEKFGESKDDNQAIESIN</sequence>
<reference evidence="1 2" key="1">
    <citation type="journal article" date="2018" name="Sci. Rep.">
        <title>Genomic signatures of local adaptation to the degree of environmental predictability in rotifers.</title>
        <authorList>
            <person name="Franch-Gras L."/>
            <person name="Hahn C."/>
            <person name="Garcia-Roger E.M."/>
            <person name="Carmona M.J."/>
            <person name="Serra M."/>
            <person name="Gomez A."/>
        </authorList>
    </citation>
    <scope>NUCLEOTIDE SEQUENCE [LARGE SCALE GENOMIC DNA]</scope>
    <source>
        <strain evidence="1">HYR1</strain>
    </source>
</reference>
<accession>A0A3M7PQ97</accession>
<keyword evidence="2" id="KW-1185">Reference proteome</keyword>
<dbReference type="Proteomes" id="UP000276133">
    <property type="component" value="Unassembled WGS sequence"/>
</dbReference>
<dbReference type="AlphaFoldDB" id="A0A3M7PQ97"/>